<dbReference type="CDD" id="cd06261">
    <property type="entry name" value="TM_PBP2"/>
    <property type="match status" value="1"/>
</dbReference>
<sequence length="276" mass="29876">MKSDLRATLLRGLAIGMLGIWSLGPILLIVLSSFRPERDIFSPARRFNLDVTFDNYTQLFAAFPQFLPNMGNSLIVALGATALAVTTSTLAGYVYSRQRGRLLAASAFFAILVRLVPPIVVSLPLFPIADALKLSDTHILLIVLYSAFWVSMLSVMMKVFIDQIPPTLDEAARVDGASTTQTFLRIVLPLATAGMIAGGIFVFVYAWNEYLFAFIFSSTRAVTAPLIVSNIMDSVAGTQWGVLFAAATLQLAPVLALVIFFQKFLVAGLMAGSVKG</sequence>
<feature type="transmembrane region" description="Helical" evidence="7">
    <location>
        <begin position="12"/>
        <end position="34"/>
    </location>
</feature>
<dbReference type="KEGG" id="dea:FPZ08_17840"/>
<feature type="transmembrane region" description="Helical" evidence="7">
    <location>
        <begin position="182"/>
        <end position="204"/>
    </location>
</feature>
<dbReference type="OrthoDB" id="9815445at2"/>
<feature type="transmembrane region" description="Helical" evidence="7">
    <location>
        <begin position="240"/>
        <end position="261"/>
    </location>
</feature>
<dbReference type="Proteomes" id="UP000315364">
    <property type="component" value="Chromosome"/>
</dbReference>
<dbReference type="EMBL" id="CP042304">
    <property type="protein sequence ID" value="QDZ12449.1"/>
    <property type="molecule type" value="Genomic_DNA"/>
</dbReference>
<keyword evidence="5 7" id="KW-1133">Transmembrane helix</keyword>
<feature type="transmembrane region" description="Helical" evidence="7">
    <location>
        <begin position="138"/>
        <end position="161"/>
    </location>
</feature>
<dbReference type="InterPro" id="IPR050901">
    <property type="entry name" value="BP-dep_ABC_trans_perm"/>
</dbReference>
<keyword evidence="6 7" id="KW-0472">Membrane</keyword>
<dbReference type="Pfam" id="PF00528">
    <property type="entry name" value="BPD_transp_1"/>
    <property type="match status" value="1"/>
</dbReference>
<comment type="similarity">
    <text evidence="7">Belongs to the binding-protein-dependent transport system permease family.</text>
</comment>
<keyword evidence="3" id="KW-1003">Cell membrane</keyword>
<reference evidence="9 10" key="1">
    <citation type="submission" date="2019-07" db="EMBL/GenBank/DDBJ databases">
        <title>Full genome sequence of Devosia sp. Gsoil 520.</title>
        <authorList>
            <person name="Im W.-T."/>
        </authorList>
    </citation>
    <scope>NUCLEOTIDE SEQUENCE [LARGE SCALE GENOMIC DNA]</scope>
    <source>
        <strain evidence="9 10">Gsoil 520</strain>
    </source>
</reference>
<evidence type="ECO:0000256" key="5">
    <source>
        <dbReference type="ARBA" id="ARBA00022989"/>
    </source>
</evidence>
<feature type="domain" description="ABC transmembrane type-1" evidence="8">
    <location>
        <begin position="70"/>
        <end position="261"/>
    </location>
</feature>
<dbReference type="InterPro" id="IPR000515">
    <property type="entry name" value="MetI-like"/>
</dbReference>
<keyword evidence="4 7" id="KW-0812">Transmembrane</keyword>
<proteinExistence type="inferred from homology"/>
<protein>
    <submittedName>
        <fullName evidence="9">Carbohydrate ABC transporter permease</fullName>
    </submittedName>
</protein>
<dbReference type="GO" id="GO:0005886">
    <property type="term" value="C:plasma membrane"/>
    <property type="evidence" value="ECO:0007669"/>
    <property type="project" value="UniProtKB-SubCell"/>
</dbReference>
<dbReference type="PANTHER" id="PTHR32243">
    <property type="entry name" value="MALTOSE TRANSPORT SYSTEM PERMEASE-RELATED"/>
    <property type="match status" value="1"/>
</dbReference>
<organism evidence="9 10">
    <name type="scientific">Devosia ginsengisoli</name>
    <dbReference type="NCBI Taxonomy" id="400770"/>
    <lineage>
        <taxon>Bacteria</taxon>
        <taxon>Pseudomonadati</taxon>
        <taxon>Pseudomonadota</taxon>
        <taxon>Alphaproteobacteria</taxon>
        <taxon>Hyphomicrobiales</taxon>
        <taxon>Devosiaceae</taxon>
        <taxon>Devosia</taxon>
    </lineage>
</organism>
<dbReference type="PANTHER" id="PTHR32243:SF52">
    <property type="entry name" value="ABC TRANSPORTER PERMEASE PROTEIN"/>
    <property type="match status" value="1"/>
</dbReference>
<dbReference type="InterPro" id="IPR035906">
    <property type="entry name" value="MetI-like_sf"/>
</dbReference>
<evidence type="ECO:0000256" key="1">
    <source>
        <dbReference type="ARBA" id="ARBA00004651"/>
    </source>
</evidence>
<dbReference type="PROSITE" id="PS50928">
    <property type="entry name" value="ABC_TM1"/>
    <property type="match status" value="1"/>
</dbReference>
<dbReference type="RefSeq" id="WP_146291485.1">
    <property type="nucleotide sequence ID" value="NZ_CP042304.1"/>
</dbReference>
<dbReference type="Gene3D" id="1.10.3720.10">
    <property type="entry name" value="MetI-like"/>
    <property type="match status" value="1"/>
</dbReference>
<evidence type="ECO:0000256" key="4">
    <source>
        <dbReference type="ARBA" id="ARBA00022692"/>
    </source>
</evidence>
<name>A0A5B8LX94_9HYPH</name>
<keyword evidence="2 7" id="KW-0813">Transport</keyword>
<keyword evidence="10" id="KW-1185">Reference proteome</keyword>
<comment type="subcellular location">
    <subcellularLocation>
        <location evidence="1 7">Cell membrane</location>
        <topology evidence="1 7">Multi-pass membrane protein</topology>
    </subcellularLocation>
</comment>
<evidence type="ECO:0000256" key="2">
    <source>
        <dbReference type="ARBA" id="ARBA00022448"/>
    </source>
</evidence>
<dbReference type="GO" id="GO:0055085">
    <property type="term" value="P:transmembrane transport"/>
    <property type="evidence" value="ECO:0007669"/>
    <property type="project" value="InterPro"/>
</dbReference>
<feature type="transmembrane region" description="Helical" evidence="7">
    <location>
        <begin position="102"/>
        <end position="126"/>
    </location>
</feature>
<evidence type="ECO:0000256" key="7">
    <source>
        <dbReference type="RuleBase" id="RU363032"/>
    </source>
</evidence>
<gene>
    <name evidence="9" type="ORF">FPZ08_17840</name>
</gene>
<dbReference type="AlphaFoldDB" id="A0A5B8LX94"/>
<accession>A0A5B8LX94</accession>
<evidence type="ECO:0000256" key="6">
    <source>
        <dbReference type="ARBA" id="ARBA00023136"/>
    </source>
</evidence>
<feature type="transmembrane region" description="Helical" evidence="7">
    <location>
        <begin position="74"/>
        <end position="95"/>
    </location>
</feature>
<dbReference type="SUPFAM" id="SSF161098">
    <property type="entry name" value="MetI-like"/>
    <property type="match status" value="1"/>
</dbReference>
<evidence type="ECO:0000313" key="10">
    <source>
        <dbReference type="Proteomes" id="UP000315364"/>
    </source>
</evidence>
<evidence type="ECO:0000313" key="9">
    <source>
        <dbReference type="EMBL" id="QDZ12449.1"/>
    </source>
</evidence>
<evidence type="ECO:0000256" key="3">
    <source>
        <dbReference type="ARBA" id="ARBA00022475"/>
    </source>
</evidence>
<evidence type="ECO:0000259" key="8">
    <source>
        <dbReference type="PROSITE" id="PS50928"/>
    </source>
</evidence>